<dbReference type="PROSITE" id="PS51081">
    <property type="entry name" value="ZF_SIAH"/>
    <property type="match status" value="1"/>
</dbReference>
<feature type="compositionally biased region" description="Low complexity" evidence="7">
    <location>
        <begin position="79"/>
        <end position="88"/>
    </location>
</feature>
<comment type="similarity">
    <text evidence="1 6">Belongs to the SINA (Seven in absentia) family.</text>
</comment>
<dbReference type="GO" id="GO:0008270">
    <property type="term" value="F:zinc ion binding"/>
    <property type="evidence" value="ECO:0007669"/>
    <property type="project" value="UniProtKB-KW"/>
</dbReference>
<dbReference type="PANTHER" id="PTHR45877">
    <property type="entry name" value="E3 UBIQUITIN-PROTEIN LIGASE SIAH2"/>
    <property type="match status" value="1"/>
</dbReference>
<dbReference type="Pfam" id="PF21361">
    <property type="entry name" value="Sina_ZnF"/>
    <property type="match status" value="1"/>
</dbReference>
<dbReference type="SUPFAM" id="SSF49599">
    <property type="entry name" value="TRAF domain-like"/>
    <property type="match status" value="1"/>
</dbReference>
<protein>
    <recommendedName>
        <fullName evidence="6">E3 ubiquitin-protein ligase</fullName>
        <ecNumber evidence="6">2.3.2.27</ecNumber>
    </recommendedName>
</protein>
<evidence type="ECO:0000256" key="7">
    <source>
        <dbReference type="SAM" id="MobiDB-lite"/>
    </source>
</evidence>
<dbReference type="EC" id="2.3.2.27" evidence="6"/>
<dbReference type="GO" id="GO:0031624">
    <property type="term" value="F:ubiquitin conjugating enzyme binding"/>
    <property type="evidence" value="ECO:0007669"/>
    <property type="project" value="TreeGrafter"/>
</dbReference>
<dbReference type="Pfam" id="PF03145">
    <property type="entry name" value="Sina_TRAF"/>
    <property type="match status" value="1"/>
</dbReference>
<comment type="function">
    <text evidence="6">E3 ubiquitin-protein ligase that mediates ubiquitination and subsequent proteasomal degradation of target proteins. E3 ubiquitin ligases accept ubiquitin from an E2 ubiquitin-conjugating enzyme in the form of a thioester and then directly transfers the ubiquitin to targeted substrates.</text>
</comment>
<dbReference type="InterPro" id="IPR008974">
    <property type="entry name" value="TRAF-like"/>
</dbReference>
<comment type="domain">
    <text evidence="6">The SBD domain (substrate-binding domain) mediates the interaction with substrate proteins. It is related to the TRAF family.</text>
</comment>
<name>A0A9P0BWZ5_CHRIL</name>
<evidence type="ECO:0000256" key="4">
    <source>
        <dbReference type="ARBA" id="ARBA00022833"/>
    </source>
</evidence>
<dbReference type="Gene3D" id="2.60.210.10">
    <property type="entry name" value="Apoptosis, Tumor Necrosis Factor Receptor Associated Protein 2, Chain A"/>
    <property type="match status" value="1"/>
</dbReference>
<accession>A0A9P0BWZ5</accession>
<dbReference type="GO" id="GO:0061630">
    <property type="term" value="F:ubiquitin protein ligase activity"/>
    <property type="evidence" value="ECO:0007669"/>
    <property type="project" value="UniProtKB-EC"/>
</dbReference>
<keyword evidence="2 6" id="KW-0479">Metal-binding</keyword>
<dbReference type="InterPro" id="IPR004162">
    <property type="entry name" value="SINA-like_animal"/>
</dbReference>
<dbReference type="InterPro" id="IPR018121">
    <property type="entry name" value="7-in-absentia-prot_TRAF-dom"/>
</dbReference>
<evidence type="ECO:0000256" key="6">
    <source>
        <dbReference type="RuleBase" id="RU201113"/>
    </source>
</evidence>
<feature type="compositionally biased region" description="Polar residues" evidence="7">
    <location>
        <begin position="89"/>
        <end position="101"/>
    </location>
</feature>
<dbReference type="EMBL" id="LR824024">
    <property type="protein sequence ID" value="CAH0595060.1"/>
    <property type="molecule type" value="Genomic_DNA"/>
</dbReference>
<keyword evidence="10" id="KW-1185">Reference proteome</keyword>
<feature type="domain" description="SIAH-type" evidence="8">
    <location>
        <begin position="199"/>
        <end position="261"/>
    </location>
</feature>
<dbReference type="GO" id="GO:0043161">
    <property type="term" value="P:proteasome-mediated ubiquitin-dependent protein catabolic process"/>
    <property type="evidence" value="ECO:0007669"/>
    <property type="project" value="TreeGrafter"/>
</dbReference>
<reference evidence="9" key="1">
    <citation type="submission" date="2021-12" db="EMBL/GenBank/DDBJ databases">
        <authorList>
            <person name="King R."/>
        </authorList>
    </citation>
    <scope>NUCLEOTIDE SEQUENCE</scope>
</reference>
<evidence type="ECO:0000256" key="5">
    <source>
        <dbReference type="PROSITE-ProRule" id="PRU00455"/>
    </source>
</evidence>
<dbReference type="Gene3D" id="3.30.40.10">
    <property type="entry name" value="Zinc/RING finger domain, C3HC4 (zinc finger)"/>
    <property type="match status" value="1"/>
</dbReference>
<evidence type="ECO:0000256" key="1">
    <source>
        <dbReference type="ARBA" id="ARBA00009119"/>
    </source>
</evidence>
<dbReference type="GO" id="GO:0005737">
    <property type="term" value="C:cytoplasm"/>
    <property type="evidence" value="ECO:0007669"/>
    <property type="project" value="InterPro"/>
</dbReference>
<feature type="region of interest" description="Disordered" evidence="7">
    <location>
        <begin position="1"/>
        <end position="24"/>
    </location>
</feature>
<evidence type="ECO:0000256" key="3">
    <source>
        <dbReference type="ARBA" id="ARBA00022771"/>
    </source>
</evidence>
<comment type="pathway">
    <text evidence="6">Protein modification; protein ubiquitination.</text>
</comment>
<comment type="catalytic activity">
    <reaction evidence="6">
        <text>S-ubiquitinyl-[E2 ubiquitin-conjugating enzyme]-L-cysteine + [acceptor protein]-L-lysine = [E2 ubiquitin-conjugating enzyme]-L-cysteine + N(6)-ubiquitinyl-[acceptor protein]-L-lysine.</text>
        <dbReference type="EC" id="2.3.2.27"/>
    </reaction>
</comment>
<keyword evidence="3 5" id="KW-0863">Zinc-finger</keyword>
<sequence length="407" mass="46642">MGNDLSSDETRGRNAQRVSQQEVRRLLENQRREYERRCHELLESAVVAAETAQRPPPSIERNRAPYNYTTEDLRNIDRSSSQTPSGSSGAHNLSNKPNSNPAHDFVFVKNPQKERQQNRAPSAPPAPRQRSQSRHRNRSAAGGELDCKTCGAPYGVTIFQCGQGHSSCELCKAHGRNCGLCGMALTDMRNYVLEDYVSQTKGNCPHAEDGCKLVLKVSEMESHVRECPFRTHRCPLHPRYANCVWSGKLRQLSDHFERYHRDQWQDRKGEEGPEMQLLDILSNSREVFLMVQGFFNFLFHIEVSEATREIYMAVQLIGTRNSAEKWIYEIHVFNKNECRRKYTFIDNCTSNIESVKDIFEEKRCAVLPAAYASTFVNNGNVSFKLFIKCISERKPGFNNSQRGRVRN</sequence>
<dbReference type="PANTHER" id="PTHR45877:SF2">
    <property type="entry name" value="E3 UBIQUITIN-PROTEIN LIGASE SINA-RELATED"/>
    <property type="match status" value="1"/>
</dbReference>
<comment type="domain">
    <text evidence="6">The RING-type zinc finger domain is essential for ubiquitin ligase activity.</text>
</comment>
<dbReference type="InterPro" id="IPR013083">
    <property type="entry name" value="Znf_RING/FYVE/PHD"/>
</dbReference>
<keyword evidence="4 6" id="KW-0862">Zinc</keyword>
<feature type="region of interest" description="Disordered" evidence="7">
    <location>
        <begin position="45"/>
        <end position="143"/>
    </location>
</feature>
<evidence type="ECO:0000313" key="10">
    <source>
        <dbReference type="Proteomes" id="UP001154114"/>
    </source>
</evidence>
<organism evidence="9 10">
    <name type="scientific">Chrysodeixis includens</name>
    <name type="common">Soybean looper</name>
    <name type="synonym">Pseudoplusia includens</name>
    <dbReference type="NCBI Taxonomy" id="689277"/>
    <lineage>
        <taxon>Eukaryota</taxon>
        <taxon>Metazoa</taxon>
        <taxon>Ecdysozoa</taxon>
        <taxon>Arthropoda</taxon>
        <taxon>Hexapoda</taxon>
        <taxon>Insecta</taxon>
        <taxon>Pterygota</taxon>
        <taxon>Neoptera</taxon>
        <taxon>Endopterygota</taxon>
        <taxon>Lepidoptera</taxon>
        <taxon>Glossata</taxon>
        <taxon>Ditrysia</taxon>
        <taxon>Noctuoidea</taxon>
        <taxon>Noctuidae</taxon>
        <taxon>Plusiinae</taxon>
        <taxon>Chrysodeixis</taxon>
    </lineage>
</organism>
<evidence type="ECO:0000313" key="9">
    <source>
        <dbReference type="EMBL" id="CAH0595060.1"/>
    </source>
</evidence>
<dbReference type="AlphaFoldDB" id="A0A9P0BWZ5"/>
<keyword evidence="6" id="KW-0833">Ubl conjugation pathway</keyword>
<gene>
    <name evidence="9" type="ORF">CINC_LOCUS6504</name>
</gene>
<dbReference type="InterPro" id="IPR013010">
    <property type="entry name" value="Znf_SIAH"/>
</dbReference>
<evidence type="ECO:0000259" key="8">
    <source>
        <dbReference type="PROSITE" id="PS51081"/>
    </source>
</evidence>
<proteinExistence type="inferred from homology"/>
<evidence type="ECO:0000256" key="2">
    <source>
        <dbReference type="ARBA" id="ARBA00022723"/>
    </source>
</evidence>
<dbReference type="OrthoDB" id="4788989at2759"/>
<dbReference type="Proteomes" id="UP001154114">
    <property type="component" value="Chromosome 21"/>
</dbReference>